<evidence type="ECO:0000313" key="1">
    <source>
        <dbReference type="EMBL" id="KNC31038.1"/>
    </source>
</evidence>
<reference evidence="1 2" key="1">
    <citation type="journal article" date="2015" name="Nat. Commun.">
        <title>Lucilia cuprina genome unlocks parasitic fly biology to underpin future interventions.</title>
        <authorList>
            <person name="Anstead C.A."/>
            <person name="Korhonen P.K."/>
            <person name="Young N.D."/>
            <person name="Hall R.S."/>
            <person name="Jex A.R."/>
            <person name="Murali S.C."/>
            <person name="Hughes D.S."/>
            <person name="Lee S.F."/>
            <person name="Perry T."/>
            <person name="Stroehlein A.J."/>
            <person name="Ansell B.R."/>
            <person name="Breugelmans B."/>
            <person name="Hofmann A."/>
            <person name="Qu J."/>
            <person name="Dugan S."/>
            <person name="Lee S.L."/>
            <person name="Chao H."/>
            <person name="Dinh H."/>
            <person name="Han Y."/>
            <person name="Doddapaneni H.V."/>
            <person name="Worley K.C."/>
            <person name="Muzny D.M."/>
            <person name="Ioannidis P."/>
            <person name="Waterhouse R.M."/>
            <person name="Zdobnov E.M."/>
            <person name="James P.J."/>
            <person name="Bagnall N.H."/>
            <person name="Kotze A.C."/>
            <person name="Gibbs R.A."/>
            <person name="Richards S."/>
            <person name="Batterham P."/>
            <person name="Gasser R.B."/>
        </authorList>
    </citation>
    <scope>NUCLEOTIDE SEQUENCE [LARGE SCALE GENOMIC DNA]</scope>
    <source>
        <strain evidence="1 2">LS</strain>
        <tissue evidence="1">Full body</tissue>
    </source>
</reference>
<dbReference type="AlphaFoldDB" id="A0A0L0CF52"/>
<protein>
    <submittedName>
        <fullName evidence="1">Uncharacterized protein</fullName>
    </submittedName>
</protein>
<sequence>MLLVVIVTIVDGNYECIDVRRETTFLTIGVDFILNFILMNIPHVGVVAISGKEVLSVPLVCRDYKLVKINLVPLEPAANRTEFRIFLIPVKREVPLGYTWRLKSKLQEKNIESLEQSYPWNHPNISSVLNKQFTVTFYCKDNGRRPQCIIPVYFSLDHCCALVETKDRKDHLQI</sequence>
<evidence type="ECO:0000313" key="2">
    <source>
        <dbReference type="Proteomes" id="UP000037069"/>
    </source>
</evidence>
<organism evidence="1 2">
    <name type="scientific">Lucilia cuprina</name>
    <name type="common">Green bottle fly</name>
    <name type="synonym">Australian sheep blowfly</name>
    <dbReference type="NCBI Taxonomy" id="7375"/>
    <lineage>
        <taxon>Eukaryota</taxon>
        <taxon>Metazoa</taxon>
        <taxon>Ecdysozoa</taxon>
        <taxon>Arthropoda</taxon>
        <taxon>Hexapoda</taxon>
        <taxon>Insecta</taxon>
        <taxon>Pterygota</taxon>
        <taxon>Neoptera</taxon>
        <taxon>Endopterygota</taxon>
        <taxon>Diptera</taxon>
        <taxon>Brachycera</taxon>
        <taxon>Muscomorpha</taxon>
        <taxon>Oestroidea</taxon>
        <taxon>Calliphoridae</taxon>
        <taxon>Luciliinae</taxon>
        <taxon>Lucilia</taxon>
    </lineage>
</organism>
<name>A0A0L0CF52_LUCCU</name>
<dbReference type="EMBL" id="JRES01000455">
    <property type="protein sequence ID" value="KNC31038.1"/>
    <property type="molecule type" value="Genomic_DNA"/>
</dbReference>
<accession>A0A0L0CF52</accession>
<dbReference type="Proteomes" id="UP000037069">
    <property type="component" value="Unassembled WGS sequence"/>
</dbReference>
<gene>
    <name evidence="1" type="ORF">FF38_03778</name>
</gene>
<proteinExistence type="predicted"/>
<comment type="caution">
    <text evidence="1">The sequence shown here is derived from an EMBL/GenBank/DDBJ whole genome shotgun (WGS) entry which is preliminary data.</text>
</comment>
<keyword evidence="2" id="KW-1185">Reference proteome</keyword>